<organism evidence="2">
    <name type="scientific">Timema douglasi</name>
    <name type="common">Walking stick</name>
    <dbReference type="NCBI Taxonomy" id="61478"/>
    <lineage>
        <taxon>Eukaryota</taxon>
        <taxon>Metazoa</taxon>
        <taxon>Ecdysozoa</taxon>
        <taxon>Arthropoda</taxon>
        <taxon>Hexapoda</taxon>
        <taxon>Insecta</taxon>
        <taxon>Pterygota</taxon>
        <taxon>Neoptera</taxon>
        <taxon>Polyneoptera</taxon>
        <taxon>Phasmatodea</taxon>
        <taxon>Timematodea</taxon>
        <taxon>Timematoidea</taxon>
        <taxon>Timematidae</taxon>
        <taxon>Timema</taxon>
    </lineage>
</organism>
<accession>A0A7R8VLM0</accession>
<sequence length="86" mass="9317">MAPSDIPVEGFPRNAAILIWRLRAIVILALLIAVGAVPLPQEPLQPGIIPVLQRTEVRDEAGQFSLSKKSENVAKTKKKVELPVVA</sequence>
<dbReference type="AlphaFoldDB" id="A0A7R8VLM0"/>
<evidence type="ECO:0000256" key="1">
    <source>
        <dbReference type="SAM" id="Phobius"/>
    </source>
</evidence>
<proteinExistence type="predicted"/>
<gene>
    <name evidence="2" type="ORF">TDIB3V08_LOCUS5432</name>
</gene>
<keyword evidence="1" id="KW-0812">Transmembrane</keyword>
<feature type="transmembrane region" description="Helical" evidence="1">
    <location>
        <begin position="20"/>
        <end position="39"/>
    </location>
</feature>
<protein>
    <submittedName>
        <fullName evidence="2">Uncharacterized protein</fullName>
    </submittedName>
</protein>
<keyword evidence="1" id="KW-0472">Membrane</keyword>
<dbReference type="EMBL" id="OA566605">
    <property type="protein sequence ID" value="CAD7199172.1"/>
    <property type="molecule type" value="Genomic_DNA"/>
</dbReference>
<keyword evidence="1" id="KW-1133">Transmembrane helix</keyword>
<evidence type="ECO:0000313" key="2">
    <source>
        <dbReference type="EMBL" id="CAD7199172.1"/>
    </source>
</evidence>
<reference evidence="2" key="1">
    <citation type="submission" date="2020-11" db="EMBL/GenBank/DDBJ databases">
        <authorList>
            <person name="Tran Van P."/>
        </authorList>
    </citation>
    <scope>NUCLEOTIDE SEQUENCE</scope>
</reference>
<name>A0A7R8VLM0_TIMDO</name>